<dbReference type="InterPro" id="IPR003593">
    <property type="entry name" value="AAA+_ATPase"/>
</dbReference>
<proteinExistence type="predicted"/>
<protein>
    <submittedName>
        <fullName evidence="5">Putative ABC transporter ATP-binding protein YbiT</fullName>
    </submittedName>
</protein>
<comment type="caution">
    <text evidence="5">The sequence shown here is derived from an EMBL/GenBank/DDBJ whole genome shotgun (WGS) entry which is preliminary data.</text>
</comment>
<dbReference type="Gene3D" id="3.40.50.300">
    <property type="entry name" value="P-loop containing nucleotide triphosphate hydrolases"/>
    <property type="match status" value="2"/>
</dbReference>
<evidence type="ECO:0000256" key="1">
    <source>
        <dbReference type="ARBA" id="ARBA00022737"/>
    </source>
</evidence>
<dbReference type="PROSITE" id="PS00211">
    <property type="entry name" value="ABC_TRANSPORTER_1"/>
    <property type="match status" value="1"/>
</dbReference>
<dbReference type="PANTHER" id="PTHR19211">
    <property type="entry name" value="ATP-BINDING TRANSPORT PROTEIN-RELATED"/>
    <property type="match status" value="1"/>
</dbReference>
<dbReference type="GO" id="GO:0005524">
    <property type="term" value="F:ATP binding"/>
    <property type="evidence" value="ECO:0007669"/>
    <property type="project" value="UniProtKB-KW"/>
</dbReference>
<keyword evidence="3 5" id="KW-0067">ATP-binding</keyword>
<dbReference type="PANTHER" id="PTHR19211:SF6">
    <property type="entry name" value="BLL7188 PROTEIN"/>
    <property type="match status" value="1"/>
</dbReference>
<evidence type="ECO:0000256" key="2">
    <source>
        <dbReference type="ARBA" id="ARBA00022741"/>
    </source>
</evidence>
<gene>
    <name evidence="5" type="primary">ybiT_10</name>
    <name evidence="5" type="ORF">SDC9_27412</name>
</gene>
<dbReference type="InterPro" id="IPR003439">
    <property type="entry name" value="ABC_transporter-like_ATP-bd"/>
</dbReference>
<dbReference type="SUPFAM" id="SSF52540">
    <property type="entry name" value="P-loop containing nucleoside triphosphate hydrolases"/>
    <property type="match status" value="2"/>
</dbReference>
<dbReference type="GO" id="GO:0016887">
    <property type="term" value="F:ATP hydrolysis activity"/>
    <property type="evidence" value="ECO:0007669"/>
    <property type="project" value="InterPro"/>
</dbReference>
<evidence type="ECO:0000256" key="3">
    <source>
        <dbReference type="ARBA" id="ARBA00022840"/>
    </source>
</evidence>
<dbReference type="AlphaFoldDB" id="A0A644URR2"/>
<evidence type="ECO:0000313" key="5">
    <source>
        <dbReference type="EMBL" id="MPL81492.1"/>
    </source>
</evidence>
<dbReference type="SMART" id="SM00382">
    <property type="entry name" value="AAA"/>
    <property type="match status" value="2"/>
</dbReference>
<reference evidence="5" key="1">
    <citation type="submission" date="2019-08" db="EMBL/GenBank/DDBJ databases">
        <authorList>
            <person name="Kucharzyk K."/>
            <person name="Murdoch R.W."/>
            <person name="Higgins S."/>
            <person name="Loffler F."/>
        </authorList>
    </citation>
    <scope>NUCLEOTIDE SEQUENCE</scope>
</reference>
<dbReference type="InterPro" id="IPR017871">
    <property type="entry name" value="ABC_transporter-like_CS"/>
</dbReference>
<keyword evidence="1" id="KW-0677">Repeat</keyword>
<organism evidence="5">
    <name type="scientific">bioreactor metagenome</name>
    <dbReference type="NCBI Taxonomy" id="1076179"/>
    <lineage>
        <taxon>unclassified sequences</taxon>
        <taxon>metagenomes</taxon>
        <taxon>ecological metagenomes</taxon>
    </lineage>
</organism>
<accession>A0A644URR2</accession>
<dbReference type="InterPro" id="IPR050611">
    <property type="entry name" value="ABCF"/>
</dbReference>
<dbReference type="EMBL" id="VSSQ01000150">
    <property type="protein sequence ID" value="MPL81492.1"/>
    <property type="molecule type" value="Genomic_DNA"/>
</dbReference>
<dbReference type="InterPro" id="IPR027417">
    <property type="entry name" value="P-loop_NTPase"/>
</dbReference>
<keyword evidence="2" id="KW-0547">Nucleotide-binding</keyword>
<evidence type="ECO:0000259" key="4">
    <source>
        <dbReference type="PROSITE" id="PS50893"/>
    </source>
</evidence>
<dbReference type="CDD" id="cd03221">
    <property type="entry name" value="ABCF_EF-3"/>
    <property type="match status" value="1"/>
</dbReference>
<name>A0A644URR2_9ZZZZ</name>
<sequence length="533" mass="61272">MSIIISDLSYHYPNQKNIFEHLSLSINNNSKCGLVGNNGRGKSTLLKLIAGYLKPVSGDIYLGSKPVYIPQLIESNFSNVANMLGVDKKIVALNAIANGSISQTDFDILEDDWDIETKCEIALSYWGLSYLNLNTEISQLSGGERIKVYLSKLNIFNPKIILFDEPTNHLDLSSRELLYNYIEQTKATMLVVSHDITLLNQLEAMYEISHNGINLYGGNYSFYENQKEIEDNAIINEINYEKKKVNEAQKKAREIIQRQAKRQSQGSKKNVEVRILKKTTVNRGENTQAKLKEKHDKIISDNIDKLKQVQEQRELLNKLKFEFEYSKLHKGKLLISAKGINKSFEDNKFLWSSLIDFELYSGERIHIIGNNASGKTTLIKLITKQILPSCGKIENAEFNYWYLDQDYSILNNEYSILEIAQKHNQNNLKDFEVKHQLTRALFTSNQWDKKCKELSGGEKMRLCMCCMIISNKFTDLIILDEPTNNLDISSLKILLESIKNYKGSLIIISHDKYFTKEIGITKEYFMPITYTQK</sequence>
<feature type="domain" description="ABC transporter" evidence="4">
    <location>
        <begin position="3"/>
        <end position="235"/>
    </location>
</feature>
<dbReference type="Pfam" id="PF00005">
    <property type="entry name" value="ABC_tran"/>
    <property type="match status" value="2"/>
</dbReference>
<dbReference type="PROSITE" id="PS50893">
    <property type="entry name" value="ABC_TRANSPORTER_2"/>
    <property type="match status" value="1"/>
</dbReference>